<evidence type="ECO:0000256" key="2">
    <source>
        <dbReference type="ARBA" id="ARBA00007193"/>
    </source>
</evidence>
<sequence length="193" mass="21660">MTMANKVAIDDGAKGKEVVIRFEDEGGETVGIGPVTVRFLNRFTGHALGRTAFPESSLFRRLFWLLIFLLAFGYMTYGIIDIIKSFISSPKTTSTQIEPQETLPFPVINICVQKHETYDLPFEFSGIFAPLEKMLVWSGDLQEELMRLSEISDTNQRGNTTSTSRSDGNYSTDGNETHEICSTHAIAEKCTWM</sequence>
<name>A0A7R9ADJ0_9CRUS</name>
<evidence type="ECO:0000256" key="11">
    <source>
        <dbReference type="ARBA" id="ARBA00023303"/>
    </source>
</evidence>
<keyword evidence="7" id="KW-0915">Sodium</keyword>
<dbReference type="GO" id="GO:0005272">
    <property type="term" value="F:sodium channel activity"/>
    <property type="evidence" value="ECO:0007669"/>
    <property type="project" value="UniProtKB-KW"/>
</dbReference>
<keyword evidence="10 12" id="KW-0739">Sodium transport</keyword>
<evidence type="ECO:0000256" key="8">
    <source>
        <dbReference type="ARBA" id="ARBA00023065"/>
    </source>
</evidence>
<dbReference type="Proteomes" id="UP000677054">
    <property type="component" value="Unassembled WGS sequence"/>
</dbReference>
<evidence type="ECO:0000256" key="4">
    <source>
        <dbReference type="ARBA" id="ARBA00022461"/>
    </source>
</evidence>
<comment type="similarity">
    <text evidence="2 12">Belongs to the amiloride-sensitive sodium channel (TC 1.A.6) family.</text>
</comment>
<reference evidence="15" key="1">
    <citation type="submission" date="2020-11" db="EMBL/GenBank/DDBJ databases">
        <authorList>
            <person name="Tran Van P."/>
        </authorList>
    </citation>
    <scope>NUCLEOTIDE SEQUENCE</scope>
</reference>
<keyword evidence="6 14" id="KW-1133">Transmembrane helix</keyword>
<evidence type="ECO:0000256" key="10">
    <source>
        <dbReference type="ARBA" id="ARBA00023201"/>
    </source>
</evidence>
<evidence type="ECO:0000256" key="9">
    <source>
        <dbReference type="ARBA" id="ARBA00023136"/>
    </source>
</evidence>
<evidence type="ECO:0000313" key="15">
    <source>
        <dbReference type="EMBL" id="CAD7251903.1"/>
    </source>
</evidence>
<evidence type="ECO:0000256" key="5">
    <source>
        <dbReference type="ARBA" id="ARBA00022692"/>
    </source>
</evidence>
<feature type="transmembrane region" description="Helical" evidence="14">
    <location>
        <begin position="62"/>
        <end position="83"/>
    </location>
</feature>
<feature type="region of interest" description="Disordered" evidence="13">
    <location>
        <begin position="152"/>
        <end position="176"/>
    </location>
</feature>
<evidence type="ECO:0000256" key="12">
    <source>
        <dbReference type="RuleBase" id="RU000679"/>
    </source>
</evidence>
<dbReference type="InterPro" id="IPR001873">
    <property type="entry name" value="ENaC"/>
</dbReference>
<keyword evidence="11 12" id="KW-0407">Ion channel</keyword>
<dbReference type="EMBL" id="CAJPEV010003927">
    <property type="protein sequence ID" value="CAG0900821.1"/>
    <property type="molecule type" value="Genomic_DNA"/>
</dbReference>
<evidence type="ECO:0000256" key="6">
    <source>
        <dbReference type="ARBA" id="ARBA00022989"/>
    </source>
</evidence>
<feature type="compositionally biased region" description="Polar residues" evidence="13">
    <location>
        <begin position="152"/>
        <end position="174"/>
    </location>
</feature>
<comment type="subcellular location">
    <subcellularLocation>
        <location evidence="1">Membrane</location>
        <topology evidence="1">Multi-pass membrane protein</topology>
    </subcellularLocation>
</comment>
<dbReference type="EMBL" id="LR903444">
    <property type="protein sequence ID" value="CAD7251903.1"/>
    <property type="molecule type" value="Genomic_DNA"/>
</dbReference>
<dbReference type="AlphaFoldDB" id="A0A7R9ADJ0"/>
<feature type="non-terminal residue" evidence="15">
    <location>
        <position position="193"/>
    </location>
</feature>
<evidence type="ECO:0000256" key="14">
    <source>
        <dbReference type="SAM" id="Phobius"/>
    </source>
</evidence>
<gene>
    <name evidence="15" type="ORF">DSTB1V02_LOCUS11665</name>
</gene>
<evidence type="ECO:0000256" key="13">
    <source>
        <dbReference type="SAM" id="MobiDB-lite"/>
    </source>
</evidence>
<dbReference type="GO" id="GO:0016020">
    <property type="term" value="C:membrane"/>
    <property type="evidence" value="ECO:0007669"/>
    <property type="project" value="UniProtKB-SubCell"/>
</dbReference>
<keyword evidence="5 12" id="KW-0812">Transmembrane</keyword>
<evidence type="ECO:0000256" key="1">
    <source>
        <dbReference type="ARBA" id="ARBA00004141"/>
    </source>
</evidence>
<organism evidence="15">
    <name type="scientific">Darwinula stevensoni</name>
    <dbReference type="NCBI Taxonomy" id="69355"/>
    <lineage>
        <taxon>Eukaryota</taxon>
        <taxon>Metazoa</taxon>
        <taxon>Ecdysozoa</taxon>
        <taxon>Arthropoda</taxon>
        <taxon>Crustacea</taxon>
        <taxon>Oligostraca</taxon>
        <taxon>Ostracoda</taxon>
        <taxon>Podocopa</taxon>
        <taxon>Podocopida</taxon>
        <taxon>Darwinulocopina</taxon>
        <taxon>Darwinuloidea</taxon>
        <taxon>Darwinulidae</taxon>
        <taxon>Darwinula</taxon>
    </lineage>
</organism>
<protein>
    <submittedName>
        <fullName evidence="15">Uncharacterized protein</fullName>
    </submittedName>
</protein>
<keyword evidence="3 12" id="KW-0813">Transport</keyword>
<accession>A0A7R9ADJ0</accession>
<keyword evidence="16" id="KW-1185">Reference proteome</keyword>
<dbReference type="Pfam" id="PF00858">
    <property type="entry name" value="ASC"/>
    <property type="match status" value="1"/>
</dbReference>
<evidence type="ECO:0000256" key="3">
    <source>
        <dbReference type="ARBA" id="ARBA00022448"/>
    </source>
</evidence>
<proteinExistence type="inferred from homology"/>
<keyword evidence="8 12" id="KW-0406">Ion transport</keyword>
<keyword evidence="9 14" id="KW-0472">Membrane</keyword>
<evidence type="ECO:0000313" key="16">
    <source>
        <dbReference type="Proteomes" id="UP000677054"/>
    </source>
</evidence>
<keyword evidence="4 12" id="KW-0894">Sodium channel</keyword>
<evidence type="ECO:0000256" key="7">
    <source>
        <dbReference type="ARBA" id="ARBA00023053"/>
    </source>
</evidence>